<dbReference type="InterPro" id="IPR013783">
    <property type="entry name" value="Ig-like_fold"/>
</dbReference>
<protein>
    <recommendedName>
        <fullName evidence="7">Immunoglobulin V-set domain-containing protein</fullName>
    </recommendedName>
</protein>
<evidence type="ECO:0000256" key="4">
    <source>
        <dbReference type="SAM" id="Phobius"/>
    </source>
</evidence>
<dbReference type="InterPro" id="IPR036179">
    <property type="entry name" value="Ig-like_dom_sf"/>
</dbReference>
<dbReference type="InterPro" id="IPR051287">
    <property type="entry name" value="TCR_variable_region"/>
</dbReference>
<keyword evidence="4" id="KW-0812">Transmembrane</keyword>
<keyword evidence="6" id="KW-1185">Reference proteome</keyword>
<reference evidence="5" key="1">
    <citation type="submission" date="2025-08" db="UniProtKB">
        <authorList>
            <consortium name="Ensembl"/>
        </authorList>
    </citation>
    <scope>IDENTIFICATION</scope>
</reference>
<name>A0A8C7HH63_ONCKI</name>
<evidence type="ECO:0000256" key="1">
    <source>
        <dbReference type="ARBA" id="ARBA00022729"/>
    </source>
</evidence>
<sequence length="135" mass="15026">MLLLFTGTSVEDVISGHVTALEGGLVTLSCNYTTSSSTSPDLFWYIQLTRNSPQYVLRRDRYSEGSNSDEFQGGFDSRLNFTSSSVECLPQDSQCLTMPTTRRREGFHGLADMGLWLSNLLILAACCYGIIILFF</sequence>
<keyword evidence="2" id="KW-1064">Adaptive immunity</keyword>
<keyword evidence="1" id="KW-0732">Signal</keyword>
<organism evidence="5 6">
    <name type="scientific">Oncorhynchus kisutch</name>
    <name type="common">Coho salmon</name>
    <name type="synonym">Salmo kisutch</name>
    <dbReference type="NCBI Taxonomy" id="8019"/>
    <lineage>
        <taxon>Eukaryota</taxon>
        <taxon>Metazoa</taxon>
        <taxon>Chordata</taxon>
        <taxon>Craniata</taxon>
        <taxon>Vertebrata</taxon>
        <taxon>Euteleostomi</taxon>
        <taxon>Actinopterygii</taxon>
        <taxon>Neopterygii</taxon>
        <taxon>Teleostei</taxon>
        <taxon>Protacanthopterygii</taxon>
        <taxon>Salmoniformes</taxon>
        <taxon>Salmonidae</taxon>
        <taxon>Salmoninae</taxon>
        <taxon>Oncorhynchus</taxon>
    </lineage>
</organism>
<dbReference type="Proteomes" id="UP000694557">
    <property type="component" value="Unassembled WGS sequence"/>
</dbReference>
<evidence type="ECO:0008006" key="7">
    <source>
        <dbReference type="Google" id="ProtNLM"/>
    </source>
</evidence>
<keyword evidence="4" id="KW-0472">Membrane</keyword>
<evidence type="ECO:0000256" key="2">
    <source>
        <dbReference type="ARBA" id="ARBA00023130"/>
    </source>
</evidence>
<dbReference type="GeneTree" id="ENSGT01150000289956"/>
<keyword evidence="4" id="KW-1133">Transmembrane helix</keyword>
<evidence type="ECO:0000313" key="5">
    <source>
        <dbReference type="Ensembl" id="ENSOKIP00005058418.1"/>
    </source>
</evidence>
<dbReference type="Gene3D" id="2.60.40.10">
    <property type="entry name" value="Immunoglobulins"/>
    <property type="match status" value="1"/>
</dbReference>
<dbReference type="SUPFAM" id="SSF48726">
    <property type="entry name" value="Immunoglobulin"/>
    <property type="match status" value="1"/>
</dbReference>
<evidence type="ECO:0000313" key="6">
    <source>
        <dbReference type="Proteomes" id="UP000694557"/>
    </source>
</evidence>
<keyword evidence="2" id="KW-0391">Immunity</keyword>
<dbReference type="Ensembl" id="ENSOKIT00005062099.1">
    <property type="protein sequence ID" value="ENSOKIP00005058418.1"/>
    <property type="gene ID" value="ENSOKIG00005025040.1"/>
</dbReference>
<feature type="transmembrane region" description="Helical" evidence="4">
    <location>
        <begin position="113"/>
        <end position="134"/>
    </location>
</feature>
<dbReference type="PANTHER" id="PTHR19367">
    <property type="entry name" value="T-CELL RECEPTOR ALPHA CHAIN V REGION"/>
    <property type="match status" value="1"/>
</dbReference>
<keyword evidence="3" id="KW-0393">Immunoglobulin domain</keyword>
<evidence type="ECO:0000256" key="3">
    <source>
        <dbReference type="ARBA" id="ARBA00023319"/>
    </source>
</evidence>
<dbReference type="GO" id="GO:0002250">
    <property type="term" value="P:adaptive immune response"/>
    <property type="evidence" value="ECO:0007669"/>
    <property type="project" value="UniProtKB-KW"/>
</dbReference>
<reference evidence="5" key="2">
    <citation type="submission" date="2025-09" db="UniProtKB">
        <authorList>
            <consortium name="Ensembl"/>
        </authorList>
    </citation>
    <scope>IDENTIFICATION</scope>
</reference>
<dbReference type="AlphaFoldDB" id="A0A8C7HH63"/>
<proteinExistence type="predicted"/>
<accession>A0A8C7HH63</accession>
<dbReference type="PANTHER" id="PTHR19367:SF18">
    <property type="entry name" value="T CELL RECEPTOR ALPHA VARIABLE 16"/>
    <property type="match status" value="1"/>
</dbReference>